<dbReference type="Pfam" id="PF00005">
    <property type="entry name" value="ABC_tran"/>
    <property type="match status" value="1"/>
</dbReference>
<evidence type="ECO:0000313" key="14">
    <source>
        <dbReference type="Proteomes" id="UP000199288"/>
    </source>
</evidence>
<keyword evidence="14" id="KW-1185">Reference proteome</keyword>
<keyword evidence="6" id="KW-0067">ATP-binding</keyword>
<dbReference type="PROSITE" id="PS50929">
    <property type="entry name" value="ABC_TM1F"/>
    <property type="match status" value="1"/>
</dbReference>
<dbReference type="InterPro" id="IPR039421">
    <property type="entry name" value="Type_1_exporter"/>
</dbReference>
<organism evidence="13 14">
    <name type="scientific">Bowdeniella nasicola</name>
    <dbReference type="NCBI Taxonomy" id="208480"/>
    <lineage>
        <taxon>Bacteria</taxon>
        <taxon>Bacillati</taxon>
        <taxon>Actinomycetota</taxon>
        <taxon>Actinomycetes</taxon>
        <taxon>Actinomycetales</taxon>
        <taxon>Actinomycetaceae</taxon>
        <taxon>Bowdeniella</taxon>
    </lineage>
</organism>
<feature type="domain" description="ABC transmembrane type-1" evidence="12">
    <location>
        <begin position="62"/>
        <end position="325"/>
    </location>
</feature>
<evidence type="ECO:0000256" key="7">
    <source>
        <dbReference type="ARBA" id="ARBA00022989"/>
    </source>
</evidence>
<keyword evidence="8 10" id="KW-0472">Membrane</keyword>
<feature type="transmembrane region" description="Helical" evidence="10">
    <location>
        <begin position="168"/>
        <end position="198"/>
    </location>
</feature>
<feature type="transmembrane region" description="Helical" evidence="10">
    <location>
        <begin position="78"/>
        <end position="104"/>
    </location>
</feature>
<keyword evidence="2" id="KW-0813">Transport</keyword>
<keyword evidence="4 10" id="KW-0812">Transmembrane</keyword>
<dbReference type="EMBL" id="FNQV01000010">
    <property type="protein sequence ID" value="SEA47914.1"/>
    <property type="molecule type" value="Genomic_DNA"/>
</dbReference>
<reference evidence="14" key="1">
    <citation type="submission" date="2016-10" db="EMBL/GenBank/DDBJ databases">
        <authorList>
            <person name="Varghese N."/>
            <person name="Submissions S."/>
        </authorList>
    </citation>
    <scope>NUCLEOTIDE SEQUENCE [LARGE SCALE GENOMIC DNA]</scope>
    <source>
        <strain evidence="14">KPR-1</strain>
    </source>
</reference>
<evidence type="ECO:0000256" key="9">
    <source>
        <dbReference type="ARBA" id="ARBA00061644"/>
    </source>
</evidence>
<dbReference type="PROSITE" id="PS00211">
    <property type="entry name" value="ABC_TRANSPORTER_1"/>
    <property type="match status" value="1"/>
</dbReference>
<evidence type="ECO:0000259" key="11">
    <source>
        <dbReference type="PROSITE" id="PS50893"/>
    </source>
</evidence>
<evidence type="ECO:0000256" key="3">
    <source>
        <dbReference type="ARBA" id="ARBA00022475"/>
    </source>
</evidence>
<dbReference type="PANTHER" id="PTHR24221">
    <property type="entry name" value="ATP-BINDING CASSETTE SUB-FAMILY B"/>
    <property type="match status" value="1"/>
</dbReference>
<protein>
    <submittedName>
        <fullName evidence="13">ABC-type bacteriocin/lantibiotic exporter, contains an N-terminal double-glycine peptidase domain</fullName>
    </submittedName>
</protein>
<dbReference type="InterPro" id="IPR003439">
    <property type="entry name" value="ABC_transporter-like_ATP-bd"/>
</dbReference>
<evidence type="ECO:0000259" key="12">
    <source>
        <dbReference type="PROSITE" id="PS50929"/>
    </source>
</evidence>
<comment type="subcellular location">
    <subcellularLocation>
        <location evidence="1">Cell membrane</location>
        <topology evidence="1">Multi-pass membrane protein</topology>
    </subcellularLocation>
</comment>
<name>A0A1H4BIP1_9ACTO</name>
<keyword evidence="5" id="KW-0547">Nucleotide-binding</keyword>
<dbReference type="RefSeq" id="WP_092564837.1">
    <property type="nucleotide sequence ID" value="NZ_FNQV01000010.1"/>
</dbReference>
<comment type="similarity">
    <text evidence="9">Belongs to the ABC transporter superfamily. Lipid exporter (TC 3.A.1.106) family.</text>
</comment>
<evidence type="ECO:0000256" key="1">
    <source>
        <dbReference type="ARBA" id="ARBA00004651"/>
    </source>
</evidence>
<evidence type="ECO:0000256" key="10">
    <source>
        <dbReference type="SAM" id="Phobius"/>
    </source>
</evidence>
<dbReference type="PANTHER" id="PTHR24221:SF654">
    <property type="entry name" value="ATP-BINDING CASSETTE SUB-FAMILY B MEMBER 6"/>
    <property type="match status" value="1"/>
</dbReference>
<dbReference type="GO" id="GO:0034040">
    <property type="term" value="F:ATPase-coupled lipid transmembrane transporter activity"/>
    <property type="evidence" value="ECO:0007669"/>
    <property type="project" value="TreeGrafter"/>
</dbReference>
<evidence type="ECO:0000256" key="4">
    <source>
        <dbReference type="ARBA" id="ARBA00022692"/>
    </source>
</evidence>
<dbReference type="SUPFAM" id="SSF52540">
    <property type="entry name" value="P-loop containing nucleoside triphosphate hydrolases"/>
    <property type="match status" value="1"/>
</dbReference>
<evidence type="ECO:0000313" key="13">
    <source>
        <dbReference type="EMBL" id="SEA47914.1"/>
    </source>
</evidence>
<dbReference type="SUPFAM" id="SSF90123">
    <property type="entry name" value="ABC transporter transmembrane region"/>
    <property type="match status" value="1"/>
</dbReference>
<dbReference type="GO" id="GO:0005886">
    <property type="term" value="C:plasma membrane"/>
    <property type="evidence" value="ECO:0007669"/>
    <property type="project" value="UniProtKB-SubCell"/>
</dbReference>
<dbReference type="Gene3D" id="3.40.50.300">
    <property type="entry name" value="P-loop containing nucleotide triphosphate hydrolases"/>
    <property type="match status" value="1"/>
</dbReference>
<dbReference type="OrthoDB" id="9806127at2"/>
<dbReference type="InterPro" id="IPR027417">
    <property type="entry name" value="P-loop_NTPase"/>
</dbReference>
<dbReference type="InterPro" id="IPR017871">
    <property type="entry name" value="ABC_transporter-like_CS"/>
</dbReference>
<evidence type="ECO:0000256" key="5">
    <source>
        <dbReference type="ARBA" id="ARBA00022741"/>
    </source>
</evidence>
<keyword evidence="7 10" id="KW-1133">Transmembrane helix</keyword>
<dbReference type="GO" id="GO:0140359">
    <property type="term" value="F:ABC-type transporter activity"/>
    <property type="evidence" value="ECO:0007669"/>
    <property type="project" value="InterPro"/>
</dbReference>
<dbReference type="InterPro" id="IPR003593">
    <property type="entry name" value="AAA+_ATPase"/>
</dbReference>
<dbReference type="InterPro" id="IPR011527">
    <property type="entry name" value="ABC1_TM_dom"/>
</dbReference>
<evidence type="ECO:0000256" key="2">
    <source>
        <dbReference type="ARBA" id="ARBA00022448"/>
    </source>
</evidence>
<dbReference type="AlphaFoldDB" id="A0A1H4BIP1"/>
<dbReference type="PROSITE" id="PS50893">
    <property type="entry name" value="ABC_TRANSPORTER_2"/>
    <property type="match status" value="1"/>
</dbReference>
<evidence type="ECO:0000256" key="8">
    <source>
        <dbReference type="ARBA" id="ARBA00023136"/>
    </source>
</evidence>
<evidence type="ECO:0000256" key="6">
    <source>
        <dbReference type="ARBA" id="ARBA00022840"/>
    </source>
</evidence>
<dbReference type="InterPro" id="IPR036640">
    <property type="entry name" value="ABC1_TM_sf"/>
</dbReference>
<feature type="transmembrane region" description="Helical" evidence="10">
    <location>
        <begin position="269"/>
        <end position="289"/>
    </location>
</feature>
<gene>
    <name evidence="13" type="ORF">SAMN02910418_01670</name>
</gene>
<dbReference type="Proteomes" id="UP000199288">
    <property type="component" value="Unassembled WGS sequence"/>
</dbReference>
<feature type="transmembrane region" description="Helical" evidence="10">
    <location>
        <begin position="25"/>
        <end position="47"/>
    </location>
</feature>
<feature type="domain" description="ABC transporter" evidence="11">
    <location>
        <begin position="360"/>
        <end position="593"/>
    </location>
</feature>
<dbReference type="FunFam" id="3.40.50.300:FF:000299">
    <property type="entry name" value="ABC transporter ATP-binding protein/permease"/>
    <property type="match status" value="1"/>
</dbReference>
<feature type="transmembrane region" description="Helical" evidence="10">
    <location>
        <begin position="142"/>
        <end position="162"/>
    </location>
</feature>
<proteinExistence type="inferred from homology"/>
<accession>A0A1H4BIP1</accession>
<dbReference type="GO" id="GO:0016887">
    <property type="term" value="F:ATP hydrolysis activity"/>
    <property type="evidence" value="ECO:0007669"/>
    <property type="project" value="InterPro"/>
</dbReference>
<dbReference type="Gene3D" id="1.20.1560.10">
    <property type="entry name" value="ABC transporter type 1, transmembrane domain"/>
    <property type="match status" value="1"/>
</dbReference>
<keyword evidence="3" id="KW-1003">Cell membrane</keyword>
<sequence length="597" mass="65079">MNPIALKRVWAEVVPMLSKRARRGVMLAIAGSVGVAMLDIVAVLAMYPLMLLISGSDISLGILGSLSDIFSTTSRERLLVALLGSLIGIYIIRAVATIAFRWWVIGMVNSSQAELSSDMYVRYLGAEYSQHKRRSLPEISRAVSLFPQQVFGLVVLGGISVVTEVISMAFIMIALLVLMPIPALFAMVYFGGAAWLMLRATQRGPRQVSLRLAELDLIIAGYTYKGFQGFRDVRMNLLLGSFVADNRTAMFEQAGLRRRGSMYAEVPKYLLDVVFIVGATAVALISVASSGIEPAIALLGTFVAAGTRVLPGINRLVASLNSIRLGREPLRILSKAYADLADETWVEQPSSLTTLEPGDIEISHVSYRYPDTDRPILDDVNFTIPFGSSVAVVGTSGAGKTTLIDVLTGLLKPAHGDVLVEGQRIHDNPFGWFSQISLVPQDVMIFEGTLRENICLGVPYDESRFAQVIESAALQSLIAELPHGEETEVGERGQLLSGGQRQRVGIARALYRNPKYLFLDEATSALDNQIEHDITQALETVRGDVTTIVVAHRLSTVRSCDEIVLLDAGKVVAKGSFESLRENNPIFRRLVELGELT</sequence>
<dbReference type="SMART" id="SM00382">
    <property type="entry name" value="AAA"/>
    <property type="match status" value="1"/>
</dbReference>
<dbReference type="GO" id="GO:0005524">
    <property type="term" value="F:ATP binding"/>
    <property type="evidence" value="ECO:0007669"/>
    <property type="project" value="UniProtKB-KW"/>
</dbReference>